<keyword evidence="4" id="KW-1185">Reference proteome</keyword>
<evidence type="ECO:0000256" key="2">
    <source>
        <dbReference type="ARBA" id="ARBA00022737"/>
    </source>
</evidence>
<dbReference type="Proteomes" id="UP000007635">
    <property type="component" value="Chromosome XIII"/>
</dbReference>
<sequence>LPLDLPPSLTHLDLSANCISVLDPPSLSALVNLQVLRINSNCLRSVPESAFDALPRLRSVELANNLWVCECEILVVLTHRLPLHPLCGKRAGCDG</sequence>
<reference evidence="3 4" key="1">
    <citation type="journal article" date="2021" name="G3 (Bethesda)">
        <title>Improved contiguity of the threespine stickleback genome using long-read sequencing.</title>
        <authorList>
            <person name="Nath S."/>
            <person name="Shaw D.E."/>
            <person name="White M.A."/>
        </authorList>
    </citation>
    <scope>NUCLEOTIDE SEQUENCE [LARGE SCALE GENOMIC DNA]</scope>
    <source>
        <strain evidence="3 4">Lake Benthic</strain>
    </source>
</reference>
<name>A0AAQ4QWH1_GASAC</name>
<dbReference type="InterPro" id="IPR032675">
    <property type="entry name" value="LRR_dom_sf"/>
</dbReference>
<dbReference type="PANTHER" id="PTHR47114:SF3">
    <property type="entry name" value="LEUCINE-RICH ALPHA-2-GLYCOPROTEIN-LIKE"/>
    <property type="match status" value="1"/>
</dbReference>
<keyword evidence="1" id="KW-0433">Leucine-rich repeat</keyword>
<reference evidence="3" key="2">
    <citation type="submission" date="2025-08" db="UniProtKB">
        <authorList>
            <consortium name="Ensembl"/>
        </authorList>
    </citation>
    <scope>IDENTIFICATION</scope>
</reference>
<dbReference type="InterPro" id="IPR001611">
    <property type="entry name" value="Leu-rich_rpt"/>
</dbReference>
<dbReference type="PROSITE" id="PS51450">
    <property type="entry name" value="LRR"/>
    <property type="match status" value="1"/>
</dbReference>
<dbReference type="SMART" id="SM00369">
    <property type="entry name" value="LRR_TYP"/>
    <property type="match status" value="2"/>
</dbReference>
<evidence type="ECO:0000313" key="3">
    <source>
        <dbReference type="Ensembl" id="ENSGACP00000055675.1"/>
    </source>
</evidence>
<accession>A0AAQ4QWH1</accession>
<dbReference type="Pfam" id="PF13855">
    <property type="entry name" value="LRR_8"/>
    <property type="match status" value="1"/>
</dbReference>
<dbReference type="PANTHER" id="PTHR47114">
    <property type="match status" value="1"/>
</dbReference>
<dbReference type="InterPro" id="IPR003591">
    <property type="entry name" value="Leu-rich_rpt_typical-subtyp"/>
</dbReference>
<dbReference type="SUPFAM" id="SSF52058">
    <property type="entry name" value="L domain-like"/>
    <property type="match status" value="1"/>
</dbReference>
<evidence type="ECO:0000313" key="4">
    <source>
        <dbReference type="Proteomes" id="UP000007635"/>
    </source>
</evidence>
<dbReference type="GO" id="GO:0031102">
    <property type="term" value="P:neuron projection regeneration"/>
    <property type="evidence" value="ECO:0007669"/>
    <property type="project" value="TreeGrafter"/>
</dbReference>
<dbReference type="Ensembl" id="ENSGACT00000031689.1">
    <property type="protein sequence ID" value="ENSGACP00000055675.1"/>
    <property type="gene ID" value="ENSGACG00000029716.1"/>
</dbReference>
<dbReference type="InterPro" id="IPR051071">
    <property type="entry name" value="LRR-bact_E3_ubiq_ligases"/>
</dbReference>
<evidence type="ECO:0000256" key="1">
    <source>
        <dbReference type="ARBA" id="ARBA00022614"/>
    </source>
</evidence>
<dbReference type="Gene3D" id="3.80.10.10">
    <property type="entry name" value="Ribonuclease Inhibitor"/>
    <property type="match status" value="1"/>
</dbReference>
<keyword evidence="2" id="KW-0677">Repeat</keyword>
<organism evidence="3 4">
    <name type="scientific">Gasterosteus aculeatus aculeatus</name>
    <name type="common">three-spined stickleback</name>
    <dbReference type="NCBI Taxonomy" id="481459"/>
    <lineage>
        <taxon>Eukaryota</taxon>
        <taxon>Metazoa</taxon>
        <taxon>Chordata</taxon>
        <taxon>Craniata</taxon>
        <taxon>Vertebrata</taxon>
        <taxon>Euteleostomi</taxon>
        <taxon>Actinopterygii</taxon>
        <taxon>Neopterygii</taxon>
        <taxon>Teleostei</taxon>
        <taxon>Neoteleostei</taxon>
        <taxon>Acanthomorphata</taxon>
        <taxon>Eupercaria</taxon>
        <taxon>Perciformes</taxon>
        <taxon>Cottioidei</taxon>
        <taxon>Gasterosteales</taxon>
        <taxon>Gasterosteidae</taxon>
        <taxon>Gasterosteus</taxon>
    </lineage>
</organism>
<reference evidence="3" key="3">
    <citation type="submission" date="2025-09" db="UniProtKB">
        <authorList>
            <consortium name="Ensembl"/>
        </authorList>
    </citation>
    <scope>IDENTIFICATION</scope>
</reference>
<proteinExistence type="predicted"/>
<dbReference type="GeneTree" id="ENSGT00940000166908"/>
<protein>
    <submittedName>
        <fullName evidence="3">Uncharacterized protein</fullName>
    </submittedName>
</protein>
<dbReference type="AlphaFoldDB" id="A0AAQ4QWH1"/>